<dbReference type="KEGG" id="acou:A5CBH24_19670"/>
<evidence type="ECO:0000259" key="1">
    <source>
        <dbReference type="Pfam" id="PF13588"/>
    </source>
</evidence>
<reference evidence="3" key="1">
    <citation type="submission" date="2019-06" db="EMBL/GenBank/DDBJ databases">
        <title>Alistipes onderdonkii subsp. vulgaris subsp. nov., Alistipes dispar sp. nov. and Alistipes communis sp. nov., isolated from human faeces, and creation of Alistipes onderdonkii subsp. onderdonkii subsp. nov.</title>
        <authorList>
            <person name="Sakamoto M."/>
            <person name="Ikeyama N."/>
            <person name="Ogata Y."/>
            <person name="Suda W."/>
            <person name="Iino T."/>
            <person name="Hattori M."/>
            <person name="Ohkuma M."/>
        </authorList>
    </citation>
    <scope>NUCLEOTIDE SEQUENCE [LARGE SCALE GENOMIC DNA]</scope>
    <source>
        <strain evidence="3">5CBH24</strain>
    </source>
</reference>
<dbReference type="Gene3D" id="3.90.1570.30">
    <property type="match status" value="1"/>
</dbReference>
<dbReference type="InterPro" id="IPR029464">
    <property type="entry name" value="HSDR_N"/>
</dbReference>
<dbReference type="GeneID" id="78342685"/>
<dbReference type="RefSeq" id="WP_141413042.1">
    <property type="nucleotide sequence ID" value="NZ_AP019735.1"/>
</dbReference>
<keyword evidence="3" id="KW-1185">Reference proteome</keyword>
<keyword evidence="2" id="KW-0378">Hydrolase</keyword>
<gene>
    <name evidence="2" type="ORF">A5CBH24_19670</name>
</gene>
<accession>A0A4Y1WW24</accession>
<dbReference type="EMBL" id="AP019735">
    <property type="protein sequence ID" value="BBL04654.1"/>
    <property type="molecule type" value="Genomic_DNA"/>
</dbReference>
<organism evidence="2 3">
    <name type="scientific">Alistipes communis</name>
    <dbReference type="NCBI Taxonomy" id="2585118"/>
    <lineage>
        <taxon>Bacteria</taxon>
        <taxon>Pseudomonadati</taxon>
        <taxon>Bacteroidota</taxon>
        <taxon>Bacteroidia</taxon>
        <taxon>Bacteroidales</taxon>
        <taxon>Rikenellaceae</taxon>
        <taxon>Alistipes</taxon>
    </lineage>
</organism>
<name>A0A4Y1WW24_9BACT</name>
<keyword evidence="2" id="KW-0255">Endonuclease</keyword>
<feature type="domain" description="Type I restriction enzyme R protein N-terminal" evidence="1">
    <location>
        <begin position="38"/>
        <end position="138"/>
    </location>
</feature>
<proteinExistence type="predicted"/>
<evidence type="ECO:0000313" key="3">
    <source>
        <dbReference type="Proteomes" id="UP000318946"/>
    </source>
</evidence>
<dbReference type="OrthoDB" id="9790377at2"/>
<sequence>MSSYPKLNFPAVKLRASRRGDRTLVWDDLRAMWLVLTPEEWVRRHLIAYLETGCGAARRRIVQEYPVAMNGAPQRADVVVVDDDAQPLVLCECKAPEIPIDRHVLAQAVRYNSVLGARYLVLTNGRSHYCYELVEGEYRQCDRFPSIGSGMGD</sequence>
<keyword evidence="2" id="KW-0540">Nuclease</keyword>
<evidence type="ECO:0000313" key="2">
    <source>
        <dbReference type="EMBL" id="BBL04654.1"/>
    </source>
</evidence>
<protein>
    <submittedName>
        <fullName evidence="2">Restriction endonuclease subunit R</fullName>
    </submittedName>
</protein>
<dbReference type="Proteomes" id="UP000318946">
    <property type="component" value="Chromosome"/>
</dbReference>
<dbReference type="GO" id="GO:0004519">
    <property type="term" value="F:endonuclease activity"/>
    <property type="evidence" value="ECO:0007669"/>
    <property type="project" value="UniProtKB-KW"/>
</dbReference>
<dbReference type="Pfam" id="PF13588">
    <property type="entry name" value="HSDR_N_2"/>
    <property type="match status" value="1"/>
</dbReference>
<dbReference type="AlphaFoldDB" id="A0A4Y1WW24"/>